<evidence type="ECO:0000313" key="1">
    <source>
        <dbReference type="EMBL" id="KAJ9487341.1"/>
    </source>
</evidence>
<evidence type="ECO:0000313" key="2">
    <source>
        <dbReference type="Proteomes" id="UP001227192"/>
    </source>
</evidence>
<keyword evidence="2" id="KW-1185">Reference proteome</keyword>
<organism evidence="1 2">
    <name type="scientific">Penicillium thymicola</name>
    <dbReference type="NCBI Taxonomy" id="293382"/>
    <lineage>
        <taxon>Eukaryota</taxon>
        <taxon>Fungi</taxon>
        <taxon>Dikarya</taxon>
        <taxon>Ascomycota</taxon>
        <taxon>Pezizomycotina</taxon>
        <taxon>Eurotiomycetes</taxon>
        <taxon>Eurotiomycetidae</taxon>
        <taxon>Eurotiales</taxon>
        <taxon>Aspergillaceae</taxon>
        <taxon>Penicillium</taxon>
    </lineage>
</organism>
<protein>
    <submittedName>
        <fullName evidence="1">Uncharacterized protein</fullName>
    </submittedName>
</protein>
<comment type="caution">
    <text evidence="1">The sequence shown here is derived from an EMBL/GenBank/DDBJ whole genome shotgun (WGS) entry which is preliminary data.</text>
</comment>
<reference evidence="1" key="2">
    <citation type="journal article" date="2016" name="Fungal Biol.">
        <title>Ochratoxin A production by Penicillium thymicola.</title>
        <authorList>
            <person name="Nguyen H.D.T."/>
            <person name="McMullin D.R."/>
            <person name="Ponomareva E."/>
            <person name="Riley R."/>
            <person name="Pomraning K.R."/>
            <person name="Baker S.E."/>
            <person name="Seifert K.A."/>
        </authorList>
    </citation>
    <scope>NUCLEOTIDE SEQUENCE</scope>
    <source>
        <strain evidence="1">DAOM 180753</strain>
    </source>
</reference>
<dbReference type="AlphaFoldDB" id="A0AAI9THW2"/>
<dbReference type="Proteomes" id="UP001227192">
    <property type="component" value="Unassembled WGS sequence"/>
</dbReference>
<sequence length="140" mass="15770">MFVGSSHRYWTVCRLDCLFASLGGFIPLFPIDLLRSQEKRGSNATALEVLTAEEGRKKKRERRLCSWQSCQTGSGDTDPNKIECIVILPLLFSSLSSNHKDVSHHRSCSKPYARGRYMVIIIHSELVTNHSDPTGRHLGL</sequence>
<name>A0AAI9THW2_PENTH</name>
<dbReference type="EMBL" id="LACB01000164">
    <property type="protein sequence ID" value="KAJ9487341.1"/>
    <property type="molecule type" value="Genomic_DNA"/>
</dbReference>
<accession>A0AAI9THW2</accession>
<reference evidence="1" key="1">
    <citation type="submission" date="2015-06" db="EMBL/GenBank/DDBJ databases">
        <authorList>
            <person name="Nguyen H."/>
        </authorList>
    </citation>
    <scope>NUCLEOTIDE SEQUENCE</scope>
    <source>
        <strain evidence="1">DAOM 180753</strain>
    </source>
</reference>
<gene>
    <name evidence="1" type="ORF">VN97_g5963</name>
</gene>
<proteinExistence type="predicted"/>